<dbReference type="EMBL" id="JADQTO010000011">
    <property type="protein sequence ID" value="MBG0564427.1"/>
    <property type="molecule type" value="Genomic_DNA"/>
</dbReference>
<dbReference type="NCBIfam" id="TIGR00654">
    <property type="entry name" value="PhzF_family"/>
    <property type="match status" value="1"/>
</dbReference>
<feature type="region of interest" description="Disordered" evidence="1">
    <location>
        <begin position="277"/>
        <end position="303"/>
    </location>
</feature>
<evidence type="ECO:0000313" key="3">
    <source>
        <dbReference type="Proteomes" id="UP000598146"/>
    </source>
</evidence>
<dbReference type="AlphaFoldDB" id="A0A931CBN2"/>
<evidence type="ECO:0000313" key="2">
    <source>
        <dbReference type="EMBL" id="MBG0564427.1"/>
    </source>
</evidence>
<organism evidence="2 3">
    <name type="scientific">Actinoplanes aureus</name>
    <dbReference type="NCBI Taxonomy" id="2792083"/>
    <lineage>
        <taxon>Bacteria</taxon>
        <taxon>Bacillati</taxon>
        <taxon>Actinomycetota</taxon>
        <taxon>Actinomycetes</taxon>
        <taxon>Micromonosporales</taxon>
        <taxon>Micromonosporaceae</taxon>
        <taxon>Actinoplanes</taxon>
    </lineage>
</organism>
<sequence>MTRGGHTIVAACTRDGAGGSPTAVVVDPGTQSDDERRAIVRAAGTSHAAFVDTGPGDVPTVRFFTTAGELRNCGHGTIAAQAVLLERGGAGDRLRTGGRTFATTAVRRPEGIEVWFDQGVIALREQAATDHLFAALGLGPDDVAGDDTRVASPGTPRLLVPVRDQRKLRALRPDFELLAAACRRLGYLGCFAYTLTPGQVAVGRMFAPAIGVDEDVVNANSAGCLAAHLLDSRGDGRIEVHQGDTLGRASTVFATAERTADGVTAWIGGLTTVPAPGVPGATPASGSRMTSRLSAWPTAADRP</sequence>
<dbReference type="SUPFAM" id="SSF54506">
    <property type="entry name" value="Diaminopimelate epimerase-like"/>
    <property type="match status" value="1"/>
</dbReference>
<dbReference type="Pfam" id="PF02567">
    <property type="entry name" value="PhzC-PhzF"/>
    <property type="match status" value="1"/>
</dbReference>
<protein>
    <submittedName>
        <fullName evidence="2">PhzF family phenazine biosynthesis protein</fullName>
    </submittedName>
</protein>
<dbReference type="PIRSF" id="PIRSF016184">
    <property type="entry name" value="PhzC_PhzF"/>
    <property type="match status" value="1"/>
</dbReference>
<dbReference type="InterPro" id="IPR003719">
    <property type="entry name" value="Phenazine_PhzF-like"/>
</dbReference>
<dbReference type="GO" id="GO:0005737">
    <property type="term" value="C:cytoplasm"/>
    <property type="evidence" value="ECO:0007669"/>
    <property type="project" value="TreeGrafter"/>
</dbReference>
<dbReference type="PANTHER" id="PTHR13774">
    <property type="entry name" value="PHENAZINE BIOSYNTHESIS PROTEIN"/>
    <property type="match status" value="1"/>
</dbReference>
<dbReference type="RefSeq" id="WP_196416209.1">
    <property type="nucleotide sequence ID" value="NZ_JADQTO010000011.1"/>
</dbReference>
<dbReference type="GO" id="GO:0016853">
    <property type="term" value="F:isomerase activity"/>
    <property type="evidence" value="ECO:0007669"/>
    <property type="project" value="TreeGrafter"/>
</dbReference>
<dbReference type="Gene3D" id="3.10.310.10">
    <property type="entry name" value="Diaminopimelate Epimerase, Chain A, domain 1"/>
    <property type="match status" value="2"/>
</dbReference>
<comment type="caution">
    <text evidence="2">The sequence shown here is derived from an EMBL/GenBank/DDBJ whole genome shotgun (WGS) entry which is preliminary data.</text>
</comment>
<reference evidence="2" key="1">
    <citation type="submission" date="2020-11" db="EMBL/GenBank/DDBJ databases">
        <title>Isolation and identification of active actinomycetes.</title>
        <authorList>
            <person name="Sun X."/>
        </authorList>
    </citation>
    <scope>NUCLEOTIDE SEQUENCE</scope>
    <source>
        <strain evidence="2">NEAU-A11</strain>
    </source>
</reference>
<evidence type="ECO:0000256" key="1">
    <source>
        <dbReference type="SAM" id="MobiDB-lite"/>
    </source>
</evidence>
<feature type="compositionally biased region" description="Low complexity" evidence="1">
    <location>
        <begin position="277"/>
        <end position="287"/>
    </location>
</feature>
<dbReference type="Proteomes" id="UP000598146">
    <property type="component" value="Unassembled WGS sequence"/>
</dbReference>
<proteinExistence type="predicted"/>
<name>A0A931CBN2_9ACTN</name>
<accession>A0A931CBN2</accession>
<keyword evidence="3" id="KW-1185">Reference proteome</keyword>
<gene>
    <name evidence="2" type="ORF">I4J89_23545</name>
</gene>